<proteinExistence type="inferred from homology"/>
<dbReference type="Pfam" id="PF06094">
    <property type="entry name" value="GGACT"/>
    <property type="match status" value="1"/>
</dbReference>
<dbReference type="Proteomes" id="UP000813444">
    <property type="component" value="Unassembled WGS sequence"/>
</dbReference>
<evidence type="ECO:0000256" key="2">
    <source>
        <dbReference type="ARBA" id="ARBA00022679"/>
    </source>
</evidence>
<organism evidence="5 6">
    <name type="scientific">Stachybotrys elegans</name>
    <dbReference type="NCBI Taxonomy" id="80388"/>
    <lineage>
        <taxon>Eukaryota</taxon>
        <taxon>Fungi</taxon>
        <taxon>Dikarya</taxon>
        <taxon>Ascomycota</taxon>
        <taxon>Pezizomycotina</taxon>
        <taxon>Sordariomycetes</taxon>
        <taxon>Hypocreomycetidae</taxon>
        <taxon>Hypocreales</taxon>
        <taxon>Stachybotryaceae</taxon>
        <taxon>Stachybotrys</taxon>
    </lineage>
</organism>
<gene>
    <name evidence="5" type="ORF">B0I35DRAFT_242750</name>
</gene>
<dbReference type="CDD" id="cd06661">
    <property type="entry name" value="GGCT_like"/>
    <property type="match status" value="1"/>
</dbReference>
<dbReference type="InterPro" id="IPR036568">
    <property type="entry name" value="GGCT-like_sf"/>
</dbReference>
<dbReference type="EMBL" id="JAGPNK010000007">
    <property type="protein sequence ID" value="KAH7318445.1"/>
    <property type="molecule type" value="Genomic_DNA"/>
</dbReference>
<dbReference type="InterPro" id="IPR009288">
    <property type="entry name" value="AIG2-like_dom"/>
</dbReference>
<dbReference type="InterPro" id="IPR013024">
    <property type="entry name" value="GGCT-like"/>
</dbReference>
<comment type="similarity">
    <text evidence="1">Belongs to the gamma-glutamylcyclotransferase family.</text>
</comment>
<keyword evidence="2" id="KW-0808">Transferase</keyword>
<protein>
    <recommendedName>
        <fullName evidence="3">Putative gamma-glutamylcyclotransferase</fullName>
    </recommendedName>
</protein>
<comment type="caution">
    <text evidence="5">The sequence shown here is derived from an EMBL/GenBank/DDBJ whole genome shotgun (WGS) entry which is preliminary data.</text>
</comment>
<dbReference type="Gene3D" id="3.10.490.10">
    <property type="entry name" value="Gamma-glutamyl cyclotransferase-like"/>
    <property type="match status" value="1"/>
</dbReference>
<evidence type="ECO:0000313" key="5">
    <source>
        <dbReference type="EMBL" id="KAH7318445.1"/>
    </source>
</evidence>
<feature type="domain" description="Gamma-glutamylcyclotransferase AIG2-like" evidence="4">
    <location>
        <begin position="26"/>
        <end position="122"/>
    </location>
</feature>
<evidence type="ECO:0000259" key="4">
    <source>
        <dbReference type="Pfam" id="PF06094"/>
    </source>
</evidence>
<evidence type="ECO:0000256" key="1">
    <source>
        <dbReference type="ARBA" id="ARBA00008861"/>
    </source>
</evidence>
<evidence type="ECO:0000256" key="3">
    <source>
        <dbReference type="ARBA" id="ARBA00030602"/>
    </source>
</evidence>
<sequence>MAPEVFFSVCYLDSSPPEAVRNLYTFSPAILDGYCRHRVKYADYPAIIPEEGHTVRGIYATGLTDANLSKLDFFEGSEYERKTVSIRLEEKDTNGNIVLGETKTTSVYVFIRPEGVERGEWDFEKFCKEKMQSWTRGDWAFDQDPDDRAKVESAAV</sequence>
<keyword evidence="6" id="KW-1185">Reference proteome</keyword>
<dbReference type="PANTHER" id="PTHR31544">
    <property type="entry name" value="AIG2-LIKE PROTEIN D"/>
    <property type="match status" value="1"/>
</dbReference>
<name>A0A8K0WRV6_9HYPO</name>
<dbReference type="PANTHER" id="PTHR31544:SF2">
    <property type="entry name" value="AIG2-LIKE PROTEIN D"/>
    <property type="match status" value="1"/>
</dbReference>
<dbReference type="OrthoDB" id="1044435at2759"/>
<accession>A0A8K0WRV6</accession>
<dbReference type="AlphaFoldDB" id="A0A8K0WRV6"/>
<evidence type="ECO:0000313" key="6">
    <source>
        <dbReference type="Proteomes" id="UP000813444"/>
    </source>
</evidence>
<dbReference type="SUPFAM" id="SSF110857">
    <property type="entry name" value="Gamma-glutamyl cyclotransferase-like"/>
    <property type="match status" value="1"/>
</dbReference>
<reference evidence="5" key="1">
    <citation type="journal article" date="2021" name="Nat. Commun.">
        <title>Genetic determinants of endophytism in the Arabidopsis root mycobiome.</title>
        <authorList>
            <person name="Mesny F."/>
            <person name="Miyauchi S."/>
            <person name="Thiergart T."/>
            <person name="Pickel B."/>
            <person name="Atanasova L."/>
            <person name="Karlsson M."/>
            <person name="Huettel B."/>
            <person name="Barry K.W."/>
            <person name="Haridas S."/>
            <person name="Chen C."/>
            <person name="Bauer D."/>
            <person name="Andreopoulos W."/>
            <person name="Pangilinan J."/>
            <person name="LaButti K."/>
            <person name="Riley R."/>
            <person name="Lipzen A."/>
            <person name="Clum A."/>
            <person name="Drula E."/>
            <person name="Henrissat B."/>
            <person name="Kohler A."/>
            <person name="Grigoriev I.V."/>
            <person name="Martin F.M."/>
            <person name="Hacquard S."/>
        </authorList>
    </citation>
    <scope>NUCLEOTIDE SEQUENCE</scope>
    <source>
        <strain evidence="5">MPI-CAGE-CH-0235</strain>
    </source>
</reference>
<dbReference type="InterPro" id="IPR045038">
    <property type="entry name" value="AIG2-like"/>
</dbReference>
<dbReference type="GO" id="GO:0016740">
    <property type="term" value="F:transferase activity"/>
    <property type="evidence" value="ECO:0007669"/>
    <property type="project" value="UniProtKB-KW"/>
</dbReference>